<evidence type="ECO:0000313" key="10">
    <source>
        <dbReference type="Proteomes" id="UP000530320"/>
    </source>
</evidence>
<dbReference type="Pfam" id="PF04542">
    <property type="entry name" value="Sigma70_r2"/>
    <property type="match status" value="1"/>
</dbReference>
<dbReference type="EMBL" id="JABEQN010000018">
    <property type="protein sequence ID" value="MBB2194777.1"/>
    <property type="molecule type" value="Genomic_DNA"/>
</dbReference>
<evidence type="ECO:0000313" key="11">
    <source>
        <dbReference type="Proteomes" id="UP000540490"/>
    </source>
</evidence>
<gene>
    <name evidence="8" type="ORF">HLH25_14260</name>
    <name evidence="7" type="ORF">HLH26_14075</name>
    <name evidence="9" type="ORF">HLH44_00220</name>
</gene>
<dbReference type="SUPFAM" id="SSF88946">
    <property type="entry name" value="Sigma2 domain of RNA polymerase sigma factors"/>
    <property type="match status" value="1"/>
</dbReference>
<evidence type="ECO:0000259" key="5">
    <source>
        <dbReference type="Pfam" id="PF04542"/>
    </source>
</evidence>
<evidence type="ECO:0000256" key="1">
    <source>
        <dbReference type="ARBA" id="ARBA00010641"/>
    </source>
</evidence>
<proteinExistence type="inferred from homology"/>
<evidence type="ECO:0000313" key="8">
    <source>
        <dbReference type="EMBL" id="MBB2194777.1"/>
    </source>
</evidence>
<dbReference type="Pfam" id="PF08281">
    <property type="entry name" value="Sigma70_r4_2"/>
    <property type="match status" value="1"/>
</dbReference>
<dbReference type="InterPro" id="IPR014284">
    <property type="entry name" value="RNA_pol_sigma-70_dom"/>
</dbReference>
<feature type="domain" description="RNA polymerase sigma factor 70 region 4 type 2" evidence="6">
    <location>
        <begin position="113"/>
        <end position="163"/>
    </location>
</feature>
<evidence type="ECO:0000313" key="9">
    <source>
        <dbReference type="EMBL" id="MBB2195904.1"/>
    </source>
</evidence>
<keyword evidence="3" id="KW-0731">Sigma factor</keyword>
<dbReference type="Gene3D" id="1.10.10.10">
    <property type="entry name" value="Winged helix-like DNA-binding domain superfamily/Winged helix DNA-binding domain"/>
    <property type="match status" value="1"/>
</dbReference>
<evidence type="ECO:0000313" key="12">
    <source>
        <dbReference type="Proteomes" id="UP000561077"/>
    </source>
</evidence>
<keyword evidence="2" id="KW-0805">Transcription regulation</keyword>
<dbReference type="InterPro" id="IPR039425">
    <property type="entry name" value="RNA_pol_sigma-70-like"/>
</dbReference>
<keyword evidence="11" id="KW-1185">Reference proteome</keyword>
<evidence type="ECO:0000256" key="2">
    <source>
        <dbReference type="ARBA" id="ARBA00023015"/>
    </source>
</evidence>
<reference evidence="10 11" key="1">
    <citation type="submission" date="2020-04" db="EMBL/GenBank/DDBJ databases">
        <title>Description of novel Gluconacetobacter.</title>
        <authorList>
            <person name="Sombolestani A."/>
        </authorList>
    </citation>
    <scope>NUCLEOTIDE SEQUENCE [LARGE SCALE GENOMIC DNA]</scope>
    <source>
        <strain evidence="8 11">LMG 1728</strain>
        <strain evidence="7 12">LMG 1731</strain>
        <strain evidence="9 10">LMG 22058</strain>
    </source>
</reference>
<sequence>MTVCPPHIVRWVSSHVIPQEQKVRGALRRLGIAESDIDDLIQDAYCRLATLRSVDHIDRPGAYFMQIVKNAWRDSRRRARVVRLEDFTENATLTVEDEATDIEAAVSARQQLELVETLLATLPERCRTIFTWRRMEGISQREISRRLGVSENVVENDIQKALRLIQRALRDPVEEEWKIDDQWRKIG</sequence>
<dbReference type="EMBL" id="JABEQP010000001">
    <property type="protein sequence ID" value="MBB2195904.1"/>
    <property type="molecule type" value="Genomic_DNA"/>
</dbReference>
<dbReference type="InterPro" id="IPR013324">
    <property type="entry name" value="RNA_pol_sigma_r3/r4-like"/>
</dbReference>
<comment type="similarity">
    <text evidence="1">Belongs to the sigma-70 factor family. ECF subfamily.</text>
</comment>
<dbReference type="InterPro" id="IPR007627">
    <property type="entry name" value="RNA_pol_sigma70_r2"/>
</dbReference>
<dbReference type="Proteomes" id="UP000561077">
    <property type="component" value="Unassembled WGS sequence"/>
</dbReference>
<evidence type="ECO:0000256" key="4">
    <source>
        <dbReference type="ARBA" id="ARBA00023163"/>
    </source>
</evidence>
<keyword evidence="4" id="KW-0804">Transcription</keyword>
<comment type="caution">
    <text evidence="9">The sequence shown here is derived from an EMBL/GenBank/DDBJ whole genome shotgun (WGS) entry which is preliminary data.</text>
</comment>
<dbReference type="GO" id="GO:0016987">
    <property type="term" value="F:sigma factor activity"/>
    <property type="evidence" value="ECO:0007669"/>
    <property type="project" value="UniProtKB-KW"/>
</dbReference>
<protein>
    <submittedName>
        <fullName evidence="9">Sigma-70 family RNA polymerase sigma factor</fullName>
    </submittedName>
</protein>
<dbReference type="AlphaFoldDB" id="A0A7W4JWC1"/>
<dbReference type="SUPFAM" id="SSF88659">
    <property type="entry name" value="Sigma3 and sigma4 domains of RNA polymerase sigma factors"/>
    <property type="match status" value="1"/>
</dbReference>
<dbReference type="InterPro" id="IPR013249">
    <property type="entry name" value="RNA_pol_sigma70_r4_t2"/>
</dbReference>
<dbReference type="GO" id="GO:0006352">
    <property type="term" value="P:DNA-templated transcription initiation"/>
    <property type="evidence" value="ECO:0007669"/>
    <property type="project" value="InterPro"/>
</dbReference>
<dbReference type="NCBIfam" id="TIGR02937">
    <property type="entry name" value="sigma70-ECF"/>
    <property type="match status" value="1"/>
</dbReference>
<dbReference type="Proteomes" id="UP000530320">
    <property type="component" value="Unassembled WGS sequence"/>
</dbReference>
<dbReference type="InterPro" id="IPR013325">
    <property type="entry name" value="RNA_pol_sigma_r2"/>
</dbReference>
<dbReference type="Proteomes" id="UP000540490">
    <property type="component" value="Unassembled WGS sequence"/>
</dbReference>
<name>A0A7W4JWC1_9PROT</name>
<evidence type="ECO:0000256" key="3">
    <source>
        <dbReference type="ARBA" id="ARBA00023082"/>
    </source>
</evidence>
<dbReference type="PANTHER" id="PTHR43133">
    <property type="entry name" value="RNA POLYMERASE ECF-TYPE SIGMA FACTO"/>
    <property type="match status" value="1"/>
</dbReference>
<evidence type="ECO:0000259" key="6">
    <source>
        <dbReference type="Pfam" id="PF08281"/>
    </source>
</evidence>
<dbReference type="Gene3D" id="1.10.1740.10">
    <property type="match status" value="1"/>
</dbReference>
<feature type="domain" description="RNA polymerase sigma-70 region 2" evidence="5">
    <location>
        <begin position="21"/>
        <end position="80"/>
    </location>
</feature>
<dbReference type="InterPro" id="IPR036388">
    <property type="entry name" value="WH-like_DNA-bd_sf"/>
</dbReference>
<evidence type="ECO:0000313" key="7">
    <source>
        <dbReference type="EMBL" id="MBB2165639.1"/>
    </source>
</evidence>
<organism evidence="9 10">
    <name type="scientific">Gluconacetobacter dulcium</name>
    <dbReference type="NCBI Taxonomy" id="2729096"/>
    <lineage>
        <taxon>Bacteria</taxon>
        <taxon>Pseudomonadati</taxon>
        <taxon>Pseudomonadota</taxon>
        <taxon>Alphaproteobacteria</taxon>
        <taxon>Acetobacterales</taxon>
        <taxon>Acetobacteraceae</taxon>
        <taxon>Gluconacetobacter</taxon>
    </lineage>
</organism>
<dbReference type="GO" id="GO:0003677">
    <property type="term" value="F:DNA binding"/>
    <property type="evidence" value="ECO:0007669"/>
    <property type="project" value="InterPro"/>
</dbReference>
<accession>A0A7W4JWC1</accession>
<dbReference type="EMBL" id="JABEQO010000018">
    <property type="protein sequence ID" value="MBB2165639.1"/>
    <property type="molecule type" value="Genomic_DNA"/>
</dbReference>
<dbReference type="PANTHER" id="PTHR43133:SF63">
    <property type="entry name" value="RNA POLYMERASE SIGMA FACTOR FECI-RELATED"/>
    <property type="match status" value="1"/>
</dbReference>